<dbReference type="Pfam" id="PF17759">
    <property type="entry name" value="tRNA_synthFbeta"/>
    <property type="match status" value="1"/>
</dbReference>
<evidence type="ECO:0000256" key="1">
    <source>
        <dbReference type="ARBA" id="ARBA00004496"/>
    </source>
</evidence>
<proteinExistence type="inferred from homology"/>
<keyword evidence="7 15" id="KW-0479">Metal-binding</keyword>
<accession>A0A3M8QRC1</accession>
<dbReference type="Pfam" id="PF03147">
    <property type="entry name" value="FDX-ACB"/>
    <property type="match status" value="1"/>
</dbReference>
<evidence type="ECO:0000256" key="9">
    <source>
        <dbReference type="ARBA" id="ARBA00022840"/>
    </source>
</evidence>
<comment type="catalytic activity">
    <reaction evidence="14 15">
        <text>tRNA(Phe) + L-phenylalanine + ATP = L-phenylalanyl-tRNA(Phe) + AMP + diphosphate + H(+)</text>
        <dbReference type="Rhea" id="RHEA:19413"/>
        <dbReference type="Rhea" id="RHEA-COMP:9668"/>
        <dbReference type="Rhea" id="RHEA-COMP:9699"/>
        <dbReference type="ChEBI" id="CHEBI:15378"/>
        <dbReference type="ChEBI" id="CHEBI:30616"/>
        <dbReference type="ChEBI" id="CHEBI:33019"/>
        <dbReference type="ChEBI" id="CHEBI:58095"/>
        <dbReference type="ChEBI" id="CHEBI:78442"/>
        <dbReference type="ChEBI" id="CHEBI:78531"/>
        <dbReference type="ChEBI" id="CHEBI:456215"/>
        <dbReference type="EC" id="6.1.1.20"/>
    </reaction>
</comment>
<keyword evidence="4 15" id="KW-0963">Cytoplasm</keyword>
<feature type="binding site" evidence="15">
    <location>
        <position position="468"/>
    </location>
    <ligand>
        <name>Mg(2+)</name>
        <dbReference type="ChEBI" id="CHEBI:18420"/>
        <note>shared with alpha subunit</note>
    </ligand>
</feature>
<evidence type="ECO:0000256" key="6">
    <source>
        <dbReference type="ARBA" id="ARBA00022598"/>
    </source>
</evidence>
<dbReference type="GO" id="GO:0005524">
    <property type="term" value="F:ATP binding"/>
    <property type="evidence" value="ECO:0007669"/>
    <property type="project" value="UniProtKB-UniRule"/>
</dbReference>
<dbReference type="EC" id="6.1.1.20" evidence="15"/>
<evidence type="ECO:0000256" key="4">
    <source>
        <dbReference type="ARBA" id="ARBA00022490"/>
    </source>
</evidence>
<dbReference type="PROSITE" id="PS51483">
    <property type="entry name" value="B5"/>
    <property type="match status" value="1"/>
</dbReference>
<dbReference type="CDD" id="cd02796">
    <property type="entry name" value="tRNA_bind_bactPheRS"/>
    <property type="match status" value="1"/>
</dbReference>
<dbReference type="SMART" id="SM00873">
    <property type="entry name" value="B3_4"/>
    <property type="match status" value="1"/>
</dbReference>
<dbReference type="GO" id="GO:0006432">
    <property type="term" value="P:phenylalanyl-tRNA aminoacylation"/>
    <property type="evidence" value="ECO:0007669"/>
    <property type="project" value="UniProtKB-UniRule"/>
</dbReference>
<evidence type="ECO:0000256" key="5">
    <source>
        <dbReference type="ARBA" id="ARBA00022555"/>
    </source>
</evidence>
<dbReference type="SMART" id="SM00896">
    <property type="entry name" value="FDX-ACB"/>
    <property type="match status" value="1"/>
</dbReference>
<dbReference type="RefSeq" id="WP_123105508.1">
    <property type="nucleotide sequence ID" value="NZ_CP127527.1"/>
</dbReference>
<dbReference type="InterPro" id="IPR036690">
    <property type="entry name" value="Fdx_antiC-bd_sf"/>
</dbReference>
<reference evidence="20" key="1">
    <citation type="submission" date="2018-10" db="EMBL/GenBank/DDBJ databases">
        <title>Acidithiobacillus sulfuriphilus sp. nov.: an extremely acidophilic sulfur-oxidizing chemolithotroph isolated from a neutral pH environment.</title>
        <authorList>
            <person name="Falagan C."/>
            <person name="Moya-Beltran A."/>
            <person name="Quatrini R."/>
            <person name="Johnson D.B."/>
        </authorList>
    </citation>
    <scope>NUCLEOTIDE SEQUENCE [LARGE SCALE GENOMIC DNA]</scope>
    <source>
        <strain evidence="20">CJ-2</strain>
    </source>
</reference>
<evidence type="ECO:0000256" key="7">
    <source>
        <dbReference type="ARBA" id="ARBA00022723"/>
    </source>
</evidence>
<evidence type="ECO:0000259" key="19">
    <source>
        <dbReference type="PROSITE" id="PS51483"/>
    </source>
</evidence>
<evidence type="ECO:0000256" key="11">
    <source>
        <dbReference type="ARBA" id="ARBA00022884"/>
    </source>
</evidence>
<organism evidence="20">
    <name type="scientific">Acidithiobacillus sulfuriphilus</name>
    <dbReference type="NCBI Taxonomy" id="1867749"/>
    <lineage>
        <taxon>Bacteria</taxon>
        <taxon>Pseudomonadati</taxon>
        <taxon>Pseudomonadota</taxon>
        <taxon>Acidithiobacillia</taxon>
        <taxon>Acidithiobacillales</taxon>
        <taxon>Acidithiobacillaceae</taxon>
        <taxon>Acidithiobacillus</taxon>
    </lineage>
</organism>
<dbReference type="Gene3D" id="3.30.930.10">
    <property type="entry name" value="Bira Bifunctional Protein, Domain 2"/>
    <property type="match status" value="1"/>
</dbReference>
<dbReference type="Pfam" id="PF03484">
    <property type="entry name" value="B5"/>
    <property type="match status" value="1"/>
</dbReference>
<dbReference type="PROSITE" id="PS50886">
    <property type="entry name" value="TRBD"/>
    <property type="match status" value="1"/>
</dbReference>
<keyword evidence="12 15" id="KW-0648">Protein biosynthesis</keyword>
<dbReference type="GO" id="GO:0000049">
    <property type="term" value="F:tRNA binding"/>
    <property type="evidence" value="ECO:0007669"/>
    <property type="project" value="UniProtKB-UniRule"/>
</dbReference>
<dbReference type="NCBIfam" id="NF045760">
    <property type="entry name" value="YtpR"/>
    <property type="match status" value="1"/>
</dbReference>
<gene>
    <name evidence="15" type="primary">pheT</name>
    <name evidence="20" type="ORF">EC580_12400</name>
</gene>
<evidence type="ECO:0000256" key="2">
    <source>
        <dbReference type="ARBA" id="ARBA00008653"/>
    </source>
</evidence>
<sequence length="801" mass="86459">MRVSIQWLREMLDTPWEFEEIARRLTMGGIEVESIEEAAPPFGQVVVGRVLAVEAHPQADQLQVAAVDAGAGQIRQVVCGAANLVPEMRVPLALPGAVLPGDRIIAANALRGVMSEGMLCSAGELGLEDGSSGLLVLDDDAPIGLDLRRYLGLDDRILTLGITPNRGDALSMLGVARDLAALGAGTLRPLPDHDDGEWPQVLGGRAAFTAAQAGLDLGLQVLDPAACPRYCALVLEGFGPGQRVPDRLRERLRRAGQHSVHPIVDVMNYVMLELGQPLHSFDAGQVQEGIAVRPAAAGEQLDALDGQSLALEPDMLVIADAAGPVALAGIMGGQRTAVSQKTRSILLESAFFAPSAVQGRARRLGLQTEAALRYERGVDFDLPMMAAGRASRLLRAILGAQLRDGRCLAEPAAVPRREPILLRRARLSRILGLSIADGQVESGLAHLGMVPERTEAGWQAMPPAHRFDLRIEADLIEEVGRIYGYERLPTHRPRGILAPLPMPHAPLESTLRQSMLGRDYHEVITYSFISAQWQERCSPGAAALVLRNPLSTDMAVMRSSLWPGLLQVLQFNLKRQQERVRIFEFGRVFEGDTQRQVLAACAMGPAAREGWADPRRMLDFYDLKGDVESLLGQWPGVDFTFTQADHPALHPGQSAQLLANGMVLGSLGALHPQLAAALDLDGAPFLFHLEWAQLAGLAREPRFRAISPFPALRRDLALLVPAGLAADAVAQTLRGAASPIVREITLFDRYQGEGVAPGSYSLAFAVVLQHAERTLTEADVQAELDRLITAVQRLGPIQLRA</sequence>
<comment type="similarity">
    <text evidence="2 15">Belongs to the phenylalanyl-tRNA synthetase beta subunit family. Type 1 subfamily.</text>
</comment>
<evidence type="ECO:0000259" key="18">
    <source>
        <dbReference type="PROSITE" id="PS51447"/>
    </source>
</evidence>
<evidence type="ECO:0000256" key="14">
    <source>
        <dbReference type="ARBA" id="ARBA00049255"/>
    </source>
</evidence>
<dbReference type="InterPro" id="IPR020825">
    <property type="entry name" value="Phe-tRNA_synthase-like_B3/B4"/>
</dbReference>
<dbReference type="SUPFAM" id="SSF46955">
    <property type="entry name" value="Putative DNA-binding domain"/>
    <property type="match status" value="1"/>
</dbReference>
<evidence type="ECO:0000256" key="16">
    <source>
        <dbReference type="PROSITE-ProRule" id="PRU00209"/>
    </source>
</evidence>
<keyword evidence="9 15" id="KW-0067">ATP-binding</keyword>
<dbReference type="InterPro" id="IPR009061">
    <property type="entry name" value="DNA-bd_dom_put_sf"/>
</dbReference>
<dbReference type="AlphaFoldDB" id="A0A3M8QRC1"/>
<dbReference type="EMBL" id="RIZI01000189">
    <property type="protein sequence ID" value="RNF58796.1"/>
    <property type="molecule type" value="Genomic_DNA"/>
</dbReference>
<feature type="domain" description="TRNA-binding" evidence="17">
    <location>
        <begin position="39"/>
        <end position="148"/>
    </location>
</feature>
<dbReference type="SMART" id="SM00874">
    <property type="entry name" value="B5"/>
    <property type="match status" value="1"/>
</dbReference>
<evidence type="ECO:0000256" key="8">
    <source>
        <dbReference type="ARBA" id="ARBA00022741"/>
    </source>
</evidence>
<dbReference type="SUPFAM" id="SSF56037">
    <property type="entry name" value="PheT/TilS domain"/>
    <property type="match status" value="1"/>
</dbReference>
<dbReference type="InterPro" id="IPR005147">
    <property type="entry name" value="tRNA_synthase_B5-dom"/>
</dbReference>
<dbReference type="Gene3D" id="3.50.40.10">
    <property type="entry name" value="Phenylalanyl-trna Synthetase, Chain B, domain 3"/>
    <property type="match status" value="1"/>
</dbReference>
<evidence type="ECO:0000256" key="13">
    <source>
        <dbReference type="ARBA" id="ARBA00023146"/>
    </source>
</evidence>
<comment type="caution">
    <text evidence="20">The sequence shown here is derived from an EMBL/GenBank/DDBJ whole genome shotgun (WGS) entry which is preliminary data.</text>
</comment>
<evidence type="ECO:0000256" key="10">
    <source>
        <dbReference type="ARBA" id="ARBA00022842"/>
    </source>
</evidence>
<dbReference type="Pfam" id="PF01588">
    <property type="entry name" value="tRNA_bind"/>
    <property type="match status" value="1"/>
</dbReference>
<comment type="subunit">
    <text evidence="3 15">Tetramer of two alpha and two beta subunits.</text>
</comment>
<evidence type="ECO:0000259" key="17">
    <source>
        <dbReference type="PROSITE" id="PS50886"/>
    </source>
</evidence>
<keyword evidence="6 15" id="KW-0436">Ligase</keyword>
<evidence type="ECO:0000256" key="12">
    <source>
        <dbReference type="ARBA" id="ARBA00022917"/>
    </source>
</evidence>
<dbReference type="InterPro" id="IPR033714">
    <property type="entry name" value="tRNA_bind_bactPheRS"/>
</dbReference>
<dbReference type="OrthoDB" id="5287145at2"/>
<dbReference type="InterPro" id="IPR004532">
    <property type="entry name" value="Phe-tRNA-ligase_IIc_bsu_bact"/>
</dbReference>
<dbReference type="GO" id="GO:0000287">
    <property type="term" value="F:magnesium ion binding"/>
    <property type="evidence" value="ECO:0007669"/>
    <property type="project" value="UniProtKB-UniRule"/>
</dbReference>
<dbReference type="PANTHER" id="PTHR10947:SF0">
    <property type="entry name" value="PHENYLALANINE--TRNA LIGASE BETA SUBUNIT"/>
    <property type="match status" value="1"/>
</dbReference>
<feature type="binding site" evidence="15">
    <location>
        <position position="474"/>
    </location>
    <ligand>
        <name>Mg(2+)</name>
        <dbReference type="ChEBI" id="CHEBI:18420"/>
        <note>shared with alpha subunit</note>
    </ligand>
</feature>
<dbReference type="FunFam" id="3.30.930.10:FF:000022">
    <property type="entry name" value="Phenylalanine--tRNA ligase beta subunit"/>
    <property type="match status" value="1"/>
</dbReference>
<keyword evidence="10 15" id="KW-0460">Magnesium</keyword>
<dbReference type="SUPFAM" id="SSF50249">
    <property type="entry name" value="Nucleic acid-binding proteins"/>
    <property type="match status" value="1"/>
</dbReference>
<feature type="domain" description="FDX-ACB" evidence="18">
    <location>
        <begin position="707"/>
        <end position="800"/>
    </location>
</feature>
<dbReference type="NCBIfam" id="TIGR00472">
    <property type="entry name" value="pheT_bact"/>
    <property type="match status" value="1"/>
</dbReference>
<dbReference type="Pfam" id="PF03483">
    <property type="entry name" value="B3_4"/>
    <property type="match status" value="1"/>
</dbReference>
<dbReference type="GO" id="GO:0009328">
    <property type="term" value="C:phenylalanine-tRNA ligase complex"/>
    <property type="evidence" value="ECO:0007669"/>
    <property type="project" value="TreeGrafter"/>
</dbReference>
<dbReference type="InterPro" id="IPR005121">
    <property type="entry name" value="Fdx_antiC-bd"/>
</dbReference>
<dbReference type="Gene3D" id="3.30.70.380">
    <property type="entry name" value="Ferrodoxin-fold anticodon-binding domain"/>
    <property type="match status" value="1"/>
</dbReference>
<dbReference type="InterPro" id="IPR045864">
    <property type="entry name" value="aa-tRNA-synth_II/BPL/LPL"/>
</dbReference>
<dbReference type="InterPro" id="IPR002547">
    <property type="entry name" value="tRNA-bd_dom"/>
</dbReference>
<dbReference type="CDD" id="cd00769">
    <property type="entry name" value="PheRS_beta_core"/>
    <property type="match status" value="1"/>
</dbReference>
<dbReference type="HAMAP" id="MF_00283">
    <property type="entry name" value="Phe_tRNA_synth_beta1"/>
    <property type="match status" value="1"/>
</dbReference>
<feature type="binding site" evidence="15">
    <location>
        <position position="478"/>
    </location>
    <ligand>
        <name>Mg(2+)</name>
        <dbReference type="ChEBI" id="CHEBI:18420"/>
        <note>shared with alpha subunit</note>
    </ligand>
</feature>
<dbReference type="SUPFAM" id="SSF55681">
    <property type="entry name" value="Class II aaRS and biotin synthetases"/>
    <property type="match status" value="1"/>
</dbReference>
<dbReference type="InterPro" id="IPR005146">
    <property type="entry name" value="B3/B4_tRNA-bd"/>
</dbReference>
<dbReference type="Gene3D" id="3.30.56.10">
    <property type="match status" value="2"/>
</dbReference>
<keyword evidence="8 15" id="KW-0547">Nucleotide-binding</keyword>
<dbReference type="SUPFAM" id="SSF54991">
    <property type="entry name" value="Anticodon-binding domain of PheRS"/>
    <property type="match status" value="1"/>
</dbReference>
<comment type="subcellular location">
    <subcellularLocation>
        <location evidence="1 15">Cytoplasm</location>
    </subcellularLocation>
</comment>
<dbReference type="PANTHER" id="PTHR10947">
    <property type="entry name" value="PHENYLALANYL-TRNA SYNTHETASE BETA CHAIN AND LEUCINE-RICH REPEAT-CONTAINING PROTEIN 47"/>
    <property type="match status" value="1"/>
</dbReference>
<evidence type="ECO:0000256" key="15">
    <source>
        <dbReference type="HAMAP-Rule" id="MF_00283"/>
    </source>
</evidence>
<comment type="cofactor">
    <cofactor evidence="15">
        <name>Mg(2+)</name>
        <dbReference type="ChEBI" id="CHEBI:18420"/>
    </cofactor>
    <text evidence="15">Binds 2 magnesium ions per tetramer.</text>
</comment>
<name>A0A3M8QRC1_9PROT</name>
<feature type="domain" description="B5" evidence="19">
    <location>
        <begin position="415"/>
        <end position="490"/>
    </location>
</feature>
<dbReference type="GO" id="GO:0004826">
    <property type="term" value="F:phenylalanine-tRNA ligase activity"/>
    <property type="evidence" value="ECO:0007669"/>
    <property type="project" value="UniProtKB-UniRule"/>
</dbReference>
<dbReference type="Gene3D" id="2.40.50.140">
    <property type="entry name" value="Nucleic acid-binding proteins"/>
    <property type="match status" value="1"/>
</dbReference>
<evidence type="ECO:0000313" key="20">
    <source>
        <dbReference type="EMBL" id="RNF58796.1"/>
    </source>
</evidence>
<dbReference type="FunFam" id="2.40.50.140:FF:000045">
    <property type="entry name" value="Phenylalanine--tRNA ligase beta subunit"/>
    <property type="match status" value="1"/>
</dbReference>
<evidence type="ECO:0000256" key="3">
    <source>
        <dbReference type="ARBA" id="ARBA00011209"/>
    </source>
</evidence>
<keyword evidence="11 16" id="KW-0694">RNA-binding</keyword>
<protein>
    <recommendedName>
        <fullName evidence="15">Phenylalanine--tRNA ligase beta subunit</fullName>
        <ecNumber evidence="15">6.1.1.20</ecNumber>
    </recommendedName>
    <alternativeName>
        <fullName evidence="15">Phenylalanyl-tRNA synthetase beta subunit</fullName>
        <shortName evidence="15">PheRS</shortName>
    </alternativeName>
</protein>
<keyword evidence="5 16" id="KW-0820">tRNA-binding</keyword>
<dbReference type="PROSITE" id="PS51447">
    <property type="entry name" value="FDX_ACB"/>
    <property type="match status" value="1"/>
</dbReference>
<dbReference type="InterPro" id="IPR045060">
    <property type="entry name" value="Phe-tRNA-ligase_IIc_bsu"/>
</dbReference>
<feature type="binding site" evidence="15">
    <location>
        <position position="477"/>
    </location>
    <ligand>
        <name>Mg(2+)</name>
        <dbReference type="ChEBI" id="CHEBI:18420"/>
        <note>shared with alpha subunit</note>
    </ligand>
</feature>
<keyword evidence="13 15" id="KW-0030">Aminoacyl-tRNA synthetase</keyword>
<dbReference type="InterPro" id="IPR041616">
    <property type="entry name" value="PheRS_beta_core"/>
</dbReference>
<dbReference type="InterPro" id="IPR012340">
    <property type="entry name" value="NA-bd_OB-fold"/>
</dbReference>